<name>A0ABP4YAW3_9MICO</name>
<evidence type="ECO:0000313" key="2">
    <source>
        <dbReference type="Proteomes" id="UP001499938"/>
    </source>
</evidence>
<protein>
    <recommendedName>
        <fullName evidence="3">META domain-containing protein</fullName>
    </recommendedName>
</protein>
<keyword evidence="2" id="KW-1185">Reference proteome</keyword>
<proteinExistence type="predicted"/>
<comment type="caution">
    <text evidence="1">The sequence shown here is derived from an EMBL/GenBank/DDBJ whole genome shotgun (WGS) entry which is preliminary data.</text>
</comment>
<accession>A0ABP4YAW3</accession>
<dbReference type="RefSeq" id="WP_344087514.1">
    <property type="nucleotide sequence ID" value="NZ_BAAAPO010000047.1"/>
</dbReference>
<reference evidence="2" key="1">
    <citation type="journal article" date="2019" name="Int. J. Syst. Evol. Microbiol.">
        <title>The Global Catalogue of Microorganisms (GCM) 10K type strain sequencing project: providing services to taxonomists for standard genome sequencing and annotation.</title>
        <authorList>
            <consortium name="The Broad Institute Genomics Platform"/>
            <consortium name="The Broad Institute Genome Sequencing Center for Infectious Disease"/>
            <person name="Wu L."/>
            <person name="Ma J."/>
        </authorList>
    </citation>
    <scope>NUCLEOTIDE SEQUENCE [LARGE SCALE GENOMIC DNA]</scope>
    <source>
        <strain evidence="2">JCM 15592</strain>
    </source>
</reference>
<evidence type="ECO:0000313" key="1">
    <source>
        <dbReference type="EMBL" id="GAA1805105.1"/>
    </source>
</evidence>
<sequence>MSGCGGQGTALVIDGYVADREPLGFSLPFACPGLPGLVEMALDEAYQYWMGTDRELIVRTREGTTLLVFERR</sequence>
<dbReference type="Proteomes" id="UP001499938">
    <property type="component" value="Unassembled WGS sequence"/>
</dbReference>
<evidence type="ECO:0008006" key="3">
    <source>
        <dbReference type="Google" id="ProtNLM"/>
    </source>
</evidence>
<gene>
    <name evidence="1" type="ORF">GCM10009811_30900</name>
</gene>
<dbReference type="EMBL" id="BAAAPO010000047">
    <property type="protein sequence ID" value="GAA1805105.1"/>
    <property type="molecule type" value="Genomic_DNA"/>
</dbReference>
<organism evidence="1 2">
    <name type="scientific">Nostocoides veronense</name>
    <dbReference type="NCBI Taxonomy" id="330836"/>
    <lineage>
        <taxon>Bacteria</taxon>
        <taxon>Bacillati</taxon>
        <taxon>Actinomycetota</taxon>
        <taxon>Actinomycetes</taxon>
        <taxon>Micrococcales</taxon>
        <taxon>Intrasporangiaceae</taxon>
        <taxon>Nostocoides</taxon>
    </lineage>
</organism>